<dbReference type="CDD" id="cd01132">
    <property type="entry name" value="F1-ATPase_alpha_CD"/>
    <property type="match status" value="1"/>
</dbReference>
<dbReference type="InterPro" id="IPR005294">
    <property type="entry name" value="ATP_synth_F1_asu"/>
</dbReference>
<dbReference type="Gene3D" id="3.40.50.300">
    <property type="entry name" value="P-loop containing nucleotide triphosphate hydrolases"/>
    <property type="match status" value="1"/>
</dbReference>
<evidence type="ECO:0000256" key="4">
    <source>
        <dbReference type="ARBA" id="ARBA00022741"/>
    </source>
</evidence>
<dbReference type="NCBIfam" id="NF009884">
    <property type="entry name" value="PRK13343.1"/>
    <property type="match status" value="1"/>
</dbReference>
<feature type="domain" description="ATPase F1/V1/A1 complex alpha/beta subunit N-terminal" evidence="14">
    <location>
        <begin position="28"/>
        <end position="92"/>
    </location>
</feature>
<keyword evidence="9 11" id="KW-0139">CF(1)</keyword>
<accession>A0ABX6BYI0</accession>
<evidence type="ECO:0000256" key="3">
    <source>
        <dbReference type="ARBA" id="ARBA00022448"/>
    </source>
</evidence>
<dbReference type="PIRSF" id="PIRSF039088">
    <property type="entry name" value="F_ATPase_subunit_alpha"/>
    <property type="match status" value="1"/>
</dbReference>
<evidence type="ECO:0000256" key="11">
    <source>
        <dbReference type="HAMAP-Rule" id="MF_01346"/>
    </source>
</evidence>
<dbReference type="HAMAP" id="MF_01346">
    <property type="entry name" value="ATP_synth_alpha_bact"/>
    <property type="match status" value="1"/>
</dbReference>
<protein>
    <recommendedName>
        <fullName evidence="11">ATP synthase subunit alpha</fullName>
        <ecNumber evidence="11">7.1.2.2</ecNumber>
    </recommendedName>
    <alternativeName>
        <fullName evidence="11">ATP synthase F1 sector subunit alpha</fullName>
    </alternativeName>
    <alternativeName>
        <fullName evidence="11">F-ATPase subunit alpha</fullName>
    </alternativeName>
</protein>
<dbReference type="NCBIfam" id="TIGR00962">
    <property type="entry name" value="atpA"/>
    <property type="match status" value="1"/>
</dbReference>
<dbReference type="PROSITE" id="PS00152">
    <property type="entry name" value="ATPASE_ALPHA_BETA"/>
    <property type="match status" value="1"/>
</dbReference>
<keyword evidence="11" id="KW-0375">Hydrogen ion transport</keyword>
<feature type="domain" description="ATPase F1/V1/A1 complex alpha/beta subunit nucleotide-binding" evidence="12">
    <location>
        <begin position="149"/>
        <end position="361"/>
    </location>
</feature>
<dbReference type="InterPro" id="IPR004100">
    <property type="entry name" value="ATPase_F1/V1/A1_a/bsu_N"/>
</dbReference>
<evidence type="ECO:0000313" key="15">
    <source>
        <dbReference type="EMBL" id="QFG01912.1"/>
    </source>
</evidence>
<dbReference type="EMBL" id="CP042829">
    <property type="protein sequence ID" value="QFG01912.1"/>
    <property type="molecule type" value="Genomic_DNA"/>
</dbReference>
<evidence type="ECO:0000259" key="13">
    <source>
        <dbReference type="Pfam" id="PF00306"/>
    </source>
</evidence>
<dbReference type="InterPro" id="IPR000793">
    <property type="entry name" value="ATP_synth_asu_C"/>
</dbReference>
<dbReference type="Pfam" id="PF00006">
    <property type="entry name" value="ATP-synt_ab"/>
    <property type="match status" value="1"/>
</dbReference>
<dbReference type="Proteomes" id="UP000326331">
    <property type="component" value="Chromosome"/>
</dbReference>
<comment type="similarity">
    <text evidence="2 11">Belongs to the ATPase alpha/beta chains family.</text>
</comment>
<dbReference type="Pfam" id="PF00306">
    <property type="entry name" value="ATP-synt_ab_C"/>
    <property type="match status" value="1"/>
</dbReference>
<feature type="domain" description="ATP synthase alpha subunit C-terminal" evidence="13">
    <location>
        <begin position="368"/>
        <end position="494"/>
    </location>
</feature>
<dbReference type="SUPFAM" id="SSF52540">
    <property type="entry name" value="P-loop containing nucleoside triphosphate hydrolases"/>
    <property type="match status" value="1"/>
</dbReference>
<comment type="subcellular location">
    <subcellularLocation>
        <location evidence="11">Cell membrane</location>
        <topology evidence="11">Peripheral membrane protein</topology>
    </subcellularLocation>
    <subcellularLocation>
        <location evidence="1">Membrane</location>
    </subcellularLocation>
</comment>
<keyword evidence="11" id="KW-1003">Cell membrane</keyword>
<dbReference type="InterPro" id="IPR038376">
    <property type="entry name" value="ATP_synth_asu_C_sf"/>
</dbReference>
<dbReference type="InterPro" id="IPR027417">
    <property type="entry name" value="P-loop_NTPase"/>
</dbReference>
<dbReference type="InterPro" id="IPR000194">
    <property type="entry name" value="ATPase_F1/V1/A1_a/bsu_nucl-bd"/>
</dbReference>
<keyword evidence="6 11" id="KW-1278">Translocase</keyword>
<comment type="catalytic activity">
    <reaction evidence="11">
        <text>ATP + H2O + 4 H(+)(in) = ADP + phosphate + 5 H(+)(out)</text>
        <dbReference type="Rhea" id="RHEA:57720"/>
        <dbReference type="ChEBI" id="CHEBI:15377"/>
        <dbReference type="ChEBI" id="CHEBI:15378"/>
        <dbReference type="ChEBI" id="CHEBI:30616"/>
        <dbReference type="ChEBI" id="CHEBI:43474"/>
        <dbReference type="ChEBI" id="CHEBI:456216"/>
        <dbReference type="EC" id="7.1.2.2"/>
    </reaction>
</comment>
<evidence type="ECO:0000256" key="6">
    <source>
        <dbReference type="ARBA" id="ARBA00022967"/>
    </source>
</evidence>
<dbReference type="CDD" id="cd18116">
    <property type="entry name" value="ATP-synt_F1_alpha_N"/>
    <property type="match status" value="1"/>
</dbReference>
<dbReference type="InterPro" id="IPR020003">
    <property type="entry name" value="ATPase_a/bsu_AS"/>
</dbReference>
<evidence type="ECO:0000256" key="1">
    <source>
        <dbReference type="ARBA" id="ARBA00004370"/>
    </source>
</evidence>
<keyword evidence="10 11" id="KW-0066">ATP synthesis</keyword>
<feature type="site" description="Required for activity" evidence="11">
    <location>
        <position position="359"/>
    </location>
</feature>
<evidence type="ECO:0000259" key="14">
    <source>
        <dbReference type="Pfam" id="PF02874"/>
    </source>
</evidence>
<name>A0ABX6BYI0_9CHLR</name>
<dbReference type="SUPFAM" id="SSF50615">
    <property type="entry name" value="N-terminal domain of alpha and beta subunits of F1 ATP synthase"/>
    <property type="match status" value="1"/>
</dbReference>
<evidence type="ECO:0000256" key="9">
    <source>
        <dbReference type="ARBA" id="ARBA00023196"/>
    </source>
</evidence>
<dbReference type="Pfam" id="PF02874">
    <property type="entry name" value="ATP-synt_ab_N"/>
    <property type="match status" value="1"/>
</dbReference>
<dbReference type="RefSeq" id="WP_158065854.1">
    <property type="nucleotide sequence ID" value="NZ_CP042829.1"/>
</dbReference>
<keyword evidence="4 11" id="KW-0547">Nucleotide-binding</keyword>
<feature type="binding site" evidence="11">
    <location>
        <begin position="169"/>
        <end position="176"/>
    </location>
    <ligand>
        <name>ATP</name>
        <dbReference type="ChEBI" id="CHEBI:30616"/>
    </ligand>
</feature>
<dbReference type="PANTHER" id="PTHR48082:SF2">
    <property type="entry name" value="ATP SYNTHASE SUBUNIT ALPHA, MITOCHONDRIAL"/>
    <property type="match status" value="1"/>
</dbReference>
<evidence type="ECO:0000256" key="5">
    <source>
        <dbReference type="ARBA" id="ARBA00022840"/>
    </source>
</evidence>
<evidence type="ECO:0000256" key="8">
    <source>
        <dbReference type="ARBA" id="ARBA00023136"/>
    </source>
</evidence>
<keyword evidence="16" id="KW-1185">Reference proteome</keyword>
<proteinExistence type="inferred from homology"/>
<organism evidence="15 16">
    <name type="scientific">Tepidiforma bonchosmolovskayae</name>
    <dbReference type="NCBI Taxonomy" id="2601677"/>
    <lineage>
        <taxon>Bacteria</taxon>
        <taxon>Bacillati</taxon>
        <taxon>Chloroflexota</taxon>
        <taxon>Tepidiformia</taxon>
        <taxon>Tepidiformales</taxon>
        <taxon>Tepidiformaceae</taxon>
        <taxon>Tepidiforma</taxon>
    </lineage>
</organism>
<evidence type="ECO:0000313" key="16">
    <source>
        <dbReference type="Proteomes" id="UP000326331"/>
    </source>
</evidence>
<evidence type="ECO:0000256" key="10">
    <source>
        <dbReference type="ARBA" id="ARBA00023310"/>
    </source>
</evidence>
<keyword evidence="8 11" id="KW-0472">Membrane</keyword>
<keyword evidence="5 11" id="KW-0067">ATP-binding</keyword>
<dbReference type="PANTHER" id="PTHR48082">
    <property type="entry name" value="ATP SYNTHASE SUBUNIT ALPHA, MITOCHONDRIAL"/>
    <property type="match status" value="1"/>
</dbReference>
<sequence length="500" mass="53930">MAVRAEEIASILREQIEHFGSKVTATDVGTVIEAGDGVVRIHGLSGAMYSELLEFANGTMGIALNLEEESVSAVILGDYAGIKEGDEVRSTGRVIEVPVGDALIGRVVDPLGNPIDGKGPINTTKTRPVERIAPGVTLRKSVSVPVQTGIKAIDAMFPIGRGQRELIIGDRSTGKTAIALDTIINQKGGDLICIYVAIGQKAAKVAQVVGLLEEYGAMEHTIVVAANASESAALQYLAPYAGCAMGEEFMESGRDALIVYDDLSKHAWAYRQMSLLLRRPPGREAYPGDVFYLHSRLLERAARLEKGGSLSALPIIETQANDVSAYIPTNVISITDGQIYLETDLFNAGIRPAINTGLSVSRVGSAAQTKAMKAVSAGLKAEMSQYRELAAFAQFGTSDLDAATRRQLERGQRATEILKQDQFQPLSLAEEVFVIYALTSGMLDDVPVGKIRSFENELRKYLASNEKALVDEIQANPVMTPELQERITNVIKTFKETVPY</sequence>
<dbReference type="InterPro" id="IPR023366">
    <property type="entry name" value="ATP_synth_asu-like_sf"/>
</dbReference>
<dbReference type="InterPro" id="IPR033732">
    <property type="entry name" value="ATP_synth_F1_a_nt-bd_dom"/>
</dbReference>
<keyword evidence="7 11" id="KW-0406">Ion transport</keyword>
<dbReference type="CDD" id="cd18113">
    <property type="entry name" value="ATP-synt_F1_alpha_C"/>
    <property type="match status" value="1"/>
</dbReference>
<comment type="function">
    <text evidence="11">Produces ATP from ADP in the presence of a proton gradient across the membrane. The alpha chain is a regulatory subunit.</text>
</comment>
<reference evidence="15 16" key="2">
    <citation type="submission" date="2019-10" db="EMBL/GenBank/DDBJ databases">
        <title>Thermopilla bonchosmolovskayae gen. nov., sp. nov., a moderately thermophilic Chloroflexi bacterium from a Chukotka hot spring (Arctic, Russia), representing a novel classis Thermopillaia, which include previously uncultivated lineage OLB14.</title>
        <authorList>
            <person name="Kochetkova T.V."/>
            <person name="Zayulina K.S."/>
            <person name="Zhigarkov V.S."/>
            <person name="Minaev N.V."/>
            <person name="Novikov A."/>
            <person name="Toshchakov S.V."/>
            <person name="Elcheninov A.G."/>
            <person name="Kublanov I.V."/>
        </authorList>
    </citation>
    <scope>NUCLEOTIDE SEQUENCE [LARGE SCALE GENOMIC DNA]</scope>
    <source>
        <strain evidence="15 16">3753O</strain>
    </source>
</reference>
<dbReference type="SUPFAM" id="SSF47917">
    <property type="entry name" value="C-terminal domain of alpha and beta subunits of F1 ATP synthase"/>
    <property type="match status" value="1"/>
</dbReference>
<dbReference type="InterPro" id="IPR036121">
    <property type="entry name" value="ATPase_F1/V1/A1_a/bsu_N_sf"/>
</dbReference>
<evidence type="ECO:0000259" key="12">
    <source>
        <dbReference type="Pfam" id="PF00006"/>
    </source>
</evidence>
<gene>
    <name evidence="11" type="primary">atpA</name>
    <name evidence="15" type="ORF">Tbon_00850</name>
</gene>
<keyword evidence="3 11" id="KW-0813">Transport</keyword>
<evidence type="ECO:0000256" key="2">
    <source>
        <dbReference type="ARBA" id="ARBA00008936"/>
    </source>
</evidence>
<dbReference type="EC" id="7.1.2.2" evidence="11"/>
<reference evidence="15 16" key="1">
    <citation type="submission" date="2019-08" db="EMBL/GenBank/DDBJ databases">
        <authorList>
            <person name="Toschakov S.V."/>
        </authorList>
    </citation>
    <scope>NUCLEOTIDE SEQUENCE [LARGE SCALE GENOMIC DNA]</scope>
    <source>
        <strain evidence="15 16">3753O</strain>
    </source>
</reference>
<dbReference type="Gene3D" id="1.20.150.20">
    <property type="entry name" value="ATP synthase alpha/beta chain, C-terminal domain"/>
    <property type="match status" value="1"/>
</dbReference>
<dbReference type="Gene3D" id="2.40.30.20">
    <property type="match status" value="1"/>
</dbReference>
<evidence type="ECO:0000256" key="7">
    <source>
        <dbReference type="ARBA" id="ARBA00023065"/>
    </source>
</evidence>